<dbReference type="EMBL" id="CP036200">
    <property type="protein sequence ID" value="QBF84938.1"/>
    <property type="molecule type" value="Genomic_DNA"/>
</dbReference>
<reference evidence="2 3" key="1">
    <citation type="submission" date="2019-02" db="EMBL/GenBank/DDBJ databases">
        <title>Shewanella sp. D4-2 isolated from Dokdo Island.</title>
        <authorList>
            <person name="Baek K."/>
        </authorList>
    </citation>
    <scope>NUCLEOTIDE SEQUENCE [LARGE SCALE GENOMIC DNA]</scope>
    <source>
        <strain evidence="2 3">D4-2</strain>
    </source>
</reference>
<dbReference type="GO" id="GO:0005886">
    <property type="term" value="C:plasma membrane"/>
    <property type="evidence" value="ECO:0007669"/>
    <property type="project" value="TreeGrafter"/>
</dbReference>
<protein>
    <submittedName>
        <fullName evidence="2">Hemerythrin</fullName>
    </submittedName>
</protein>
<dbReference type="Proteomes" id="UP000291106">
    <property type="component" value="Chromosome"/>
</dbReference>
<dbReference type="Gene3D" id="1.20.120.520">
    <property type="entry name" value="nmb1532 protein domain like"/>
    <property type="match status" value="1"/>
</dbReference>
<evidence type="ECO:0000313" key="2">
    <source>
        <dbReference type="EMBL" id="QBF84938.1"/>
    </source>
</evidence>
<organism evidence="2 3">
    <name type="scientific">Shewanella maritima</name>
    <dbReference type="NCBI Taxonomy" id="2520507"/>
    <lineage>
        <taxon>Bacteria</taxon>
        <taxon>Pseudomonadati</taxon>
        <taxon>Pseudomonadota</taxon>
        <taxon>Gammaproteobacteria</taxon>
        <taxon>Alteromonadales</taxon>
        <taxon>Shewanellaceae</taxon>
        <taxon>Shewanella</taxon>
    </lineage>
</organism>
<dbReference type="PANTHER" id="PTHR39966:SF1">
    <property type="entry name" value="HEMERYTHRIN-LIKE DOMAIN-CONTAINING PROTEIN"/>
    <property type="match status" value="1"/>
</dbReference>
<gene>
    <name evidence="2" type="ORF">EXU30_15585</name>
</gene>
<dbReference type="OrthoDB" id="7349010at2"/>
<proteinExistence type="predicted"/>
<sequence>MLKRLLRDHKHIAILLDILATKQAKLAEGEAINFNLVRDIVEYMQSYAEHSHHPLEDITFDLYLKKMGESNQSQLHDEHSRLAESSGALMYSLNMILSDVVISREKLVNDLKAYIELQQLHMQYEEREIFPLFVKALTDDDWNAIEKQCQQRLVDDPLFSDNDKAVFEELKQYIAATDIK</sequence>
<evidence type="ECO:0000259" key="1">
    <source>
        <dbReference type="Pfam" id="PF01814"/>
    </source>
</evidence>
<dbReference type="KEGG" id="smai:EXU30_15585"/>
<dbReference type="InterPro" id="IPR012312">
    <property type="entry name" value="Hemerythrin-like"/>
</dbReference>
<accession>A0A411PN90</accession>
<name>A0A411PN90_9GAMM</name>
<evidence type="ECO:0000313" key="3">
    <source>
        <dbReference type="Proteomes" id="UP000291106"/>
    </source>
</evidence>
<dbReference type="AlphaFoldDB" id="A0A411PN90"/>
<dbReference type="RefSeq" id="WP_130603542.1">
    <property type="nucleotide sequence ID" value="NZ_CP036200.1"/>
</dbReference>
<dbReference type="PANTHER" id="PTHR39966">
    <property type="entry name" value="BLL2471 PROTEIN-RELATED"/>
    <property type="match status" value="1"/>
</dbReference>
<keyword evidence="3" id="KW-1185">Reference proteome</keyword>
<dbReference type="Pfam" id="PF01814">
    <property type="entry name" value="Hemerythrin"/>
    <property type="match status" value="1"/>
</dbReference>
<feature type="domain" description="Hemerythrin-like" evidence="1">
    <location>
        <begin position="3"/>
        <end position="132"/>
    </location>
</feature>